<dbReference type="EMBL" id="JACBKZ010000001">
    <property type="protein sequence ID" value="KAF5962128.1"/>
    <property type="molecule type" value="Genomic_DNA"/>
</dbReference>
<dbReference type="Gene3D" id="1.50.10.20">
    <property type="match status" value="2"/>
</dbReference>
<dbReference type="InterPro" id="IPR018333">
    <property type="entry name" value="Squalene_cyclase"/>
</dbReference>
<dbReference type="PANTHER" id="PTHR11764">
    <property type="entry name" value="TERPENE CYCLASE/MUTASE FAMILY MEMBER"/>
    <property type="match status" value="1"/>
</dbReference>
<dbReference type="SUPFAM" id="SSF48239">
    <property type="entry name" value="Terpenoid cyclases/Protein prenyltransferases"/>
    <property type="match status" value="2"/>
</dbReference>
<organism evidence="1 2">
    <name type="scientific">Camellia sinensis</name>
    <name type="common">Tea plant</name>
    <name type="synonym">Thea sinensis</name>
    <dbReference type="NCBI Taxonomy" id="4442"/>
    <lineage>
        <taxon>Eukaryota</taxon>
        <taxon>Viridiplantae</taxon>
        <taxon>Streptophyta</taxon>
        <taxon>Embryophyta</taxon>
        <taxon>Tracheophyta</taxon>
        <taxon>Spermatophyta</taxon>
        <taxon>Magnoliopsida</taxon>
        <taxon>eudicotyledons</taxon>
        <taxon>Gunneridae</taxon>
        <taxon>Pentapetalae</taxon>
        <taxon>asterids</taxon>
        <taxon>Ericales</taxon>
        <taxon>Theaceae</taxon>
        <taxon>Camellia</taxon>
    </lineage>
</organism>
<evidence type="ECO:0000313" key="2">
    <source>
        <dbReference type="Proteomes" id="UP000593564"/>
    </source>
</evidence>
<accession>A0A7J7ID67</accession>
<sequence length="524" mass="60684">MVYKPYPALPRQNTSVWCQTKHKKVEFGDPEARRVAETSGNSKRAQTWMITECSNGDVQVLRTFKKENNNINLSIPPVRQGEKEEVNYEVATTALRKAVRLNRAIQARDGHWAAEYAGPTFFTPPLVSVLSCFATFSLNFILMQNTTKMWCYCRTTYMPMSYLYERKYHGPITDLVKSLRQEIHPKPYEETDWNKARHDCCKSLQMMCWWAENPNGDEFKHHLARVPDYLWLAEDGMKMQEIFANYFVKLQSFGSQIWDTALATQAILASNMPDEYGNSYKKEHFYIKESQIKENPAGDFESMYQYFTKGAWTFSDQDQGWVVLDCIAESLKCLLMLSQMHPEVAGQKADTERLYDAVNGLLYLQVQHTYYIWFLTMKMIWWTCLQSLKQSDYVESFKTFCSHCGRDRITLTLVNWLSRHVECTASIIQALLLFKRLHPGHREKEIEISVVKAIGFLEGRKWPDGSWLAERDPTPLHRAAKLLSNAQIDDGDFPQQSKVKNLVILLHQRAAASPWPPAGPLHIP</sequence>
<dbReference type="GO" id="GO:0016104">
    <property type="term" value="P:triterpenoid biosynthetic process"/>
    <property type="evidence" value="ECO:0007669"/>
    <property type="project" value="InterPro"/>
</dbReference>
<comment type="caution">
    <text evidence="1">The sequence shown here is derived from an EMBL/GenBank/DDBJ whole genome shotgun (WGS) entry which is preliminary data.</text>
</comment>
<gene>
    <name evidence="1" type="ORF">HYC85_003337</name>
</gene>
<dbReference type="InterPro" id="IPR008930">
    <property type="entry name" value="Terpenoid_cyclase/PrenylTrfase"/>
</dbReference>
<protein>
    <recommendedName>
        <fullName evidence="3">Squalene cyclase N-terminal domain-containing protein</fullName>
    </recommendedName>
</protein>
<evidence type="ECO:0000313" key="1">
    <source>
        <dbReference type="EMBL" id="KAF5962128.1"/>
    </source>
</evidence>
<keyword evidence="2" id="KW-1185">Reference proteome</keyword>
<dbReference type="Proteomes" id="UP000593564">
    <property type="component" value="Unassembled WGS sequence"/>
</dbReference>
<dbReference type="PANTHER" id="PTHR11764:SF71">
    <property type="entry name" value="TERPENE CYCLASE_MUTASE FAMILY MEMBER"/>
    <property type="match status" value="1"/>
</dbReference>
<dbReference type="GO" id="GO:0005811">
    <property type="term" value="C:lipid droplet"/>
    <property type="evidence" value="ECO:0007669"/>
    <property type="project" value="InterPro"/>
</dbReference>
<dbReference type="AlphaFoldDB" id="A0A7J7ID67"/>
<reference evidence="1 2" key="2">
    <citation type="submission" date="2020-07" db="EMBL/GenBank/DDBJ databases">
        <title>Genome assembly of wild tea tree DASZ reveals pedigree and selection history of tea varieties.</title>
        <authorList>
            <person name="Zhang W."/>
        </authorList>
    </citation>
    <scope>NUCLEOTIDE SEQUENCE [LARGE SCALE GENOMIC DNA]</scope>
    <source>
        <strain evidence="2">cv. G240</strain>
        <tissue evidence="1">Leaf</tissue>
    </source>
</reference>
<proteinExistence type="predicted"/>
<evidence type="ECO:0008006" key="3">
    <source>
        <dbReference type="Google" id="ProtNLM"/>
    </source>
</evidence>
<dbReference type="GO" id="GO:0042300">
    <property type="term" value="F:beta-amyrin synthase activity"/>
    <property type="evidence" value="ECO:0007669"/>
    <property type="project" value="TreeGrafter"/>
</dbReference>
<name>A0A7J7ID67_CAMSI</name>
<reference evidence="2" key="1">
    <citation type="journal article" date="2020" name="Nat. Commun.">
        <title>Genome assembly of wild tea tree DASZ reveals pedigree and selection history of tea varieties.</title>
        <authorList>
            <person name="Zhang W."/>
            <person name="Zhang Y."/>
            <person name="Qiu H."/>
            <person name="Guo Y."/>
            <person name="Wan H."/>
            <person name="Zhang X."/>
            <person name="Scossa F."/>
            <person name="Alseekh S."/>
            <person name="Zhang Q."/>
            <person name="Wang P."/>
            <person name="Xu L."/>
            <person name="Schmidt M.H."/>
            <person name="Jia X."/>
            <person name="Li D."/>
            <person name="Zhu A."/>
            <person name="Guo F."/>
            <person name="Chen W."/>
            <person name="Ni D."/>
            <person name="Usadel B."/>
            <person name="Fernie A.R."/>
            <person name="Wen W."/>
        </authorList>
    </citation>
    <scope>NUCLEOTIDE SEQUENCE [LARGE SCALE GENOMIC DNA]</scope>
    <source>
        <strain evidence="2">cv. G240</strain>
    </source>
</reference>